<proteinExistence type="predicted"/>
<evidence type="ECO:0000313" key="2">
    <source>
        <dbReference type="EMBL" id="QHU18113.1"/>
    </source>
</evidence>
<feature type="domain" description="PARP catalytic" evidence="1">
    <location>
        <begin position="1"/>
        <end position="180"/>
    </location>
</feature>
<accession>A0A6C0KLE6</accession>
<reference evidence="2" key="1">
    <citation type="journal article" date="2020" name="Nature">
        <title>Giant virus diversity and host interactions through global metagenomics.</title>
        <authorList>
            <person name="Schulz F."/>
            <person name="Roux S."/>
            <person name="Paez-Espino D."/>
            <person name="Jungbluth S."/>
            <person name="Walsh D.A."/>
            <person name="Denef V.J."/>
            <person name="McMahon K.D."/>
            <person name="Konstantinidis K.T."/>
            <person name="Eloe-Fadrosh E.A."/>
            <person name="Kyrpides N.C."/>
            <person name="Woyke T."/>
        </authorList>
    </citation>
    <scope>NUCLEOTIDE SEQUENCE</scope>
    <source>
        <strain evidence="2">GVMAG-S-3300013006-138</strain>
    </source>
</reference>
<dbReference type="PANTHER" id="PTHR45740">
    <property type="entry name" value="POLY [ADP-RIBOSE] POLYMERASE"/>
    <property type="match status" value="1"/>
</dbReference>
<organism evidence="2">
    <name type="scientific">viral metagenome</name>
    <dbReference type="NCBI Taxonomy" id="1070528"/>
    <lineage>
        <taxon>unclassified sequences</taxon>
        <taxon>metagenomes</taxon>
        <taxon>organismal metagenomes</taxon>
    </lineage>
</organism>
<evidence type="ECO:0000259" key="1">
    <source>
        <dbReference type="PROSITE" id="PS51059"/>
    </source>
</evidence>
<dbReference type="Gene3D" id="3.90.228.10">
    <property type="match status" value="1"/>
</dbReference>
<dbReference type="SUPFAM" id="SSF56399">
    <property type="entry name" value="ADP-ribosylation"/>
    <property type="match status" value="1"/>
</dbReference>
<sequence>MGGNSKRRFIELGDPIYDEISKKIRQSYPNACICWIECNDNSVLKEKYDLRKTEVQALRDINEQELFHGSDISSIDNICEVGFDPTMNRMSAYGKGSYFAKHASYSKNYMKETKEGLKFMILSDVIVGSPCLGSATLDINKNIYDSAVNSLTDPTIIVIPHNDAAYPKYIMSFYTGDRLV</sequence>
<dbReference type="InterPro" id="IPR051712">
    <property type="entry name" value="ARTD-AVP"/>
</dbReference>
<dbReference type="GO" id="GO:0003950">
    <property type="term" value="F:NAD+ poly-ADP-ribosyltransferase activity"/>
    <property type="evidence" value="ECO:0007669"/>
    <property type="project" value="InterPro"/>
</dbReference>
<dbReference type="GO" id="GO:0005634">
    <property type="term" value="C:nucleus"/>
    <property type="evidence" value="ECO:0007669"/>
    <property type="project" value="TreeGrafter"/>
</dbReference>
<dbReference type="PROSITE" id="PS51059">
    <property type="entry name" value="PARP_CATALYTIC"/>
    <property type="match status" value="1"/>
</dbReference>
<protein>
    <recommendedName>
        <fullName evidence="1">PARP catalytic domain-containing protein</fullName>
    </recommendedName>
</protein>
<dbReference type="EMBL" id="MN740925">
    <property type="protein sequence ID" value="QHU18113.1"/>
    <property type="molecule type" value="Genomic_DNA"/>
</dbReference>
<name>A0A6C0KLE6_9ZZZZ</name>
<dbReference type="Pfam" id="PF00644">
    <property type="entry name" value="PARP"/>
    <property type="match status" value="1"/>
</dbReference>
<dbReference type="PANTHER" id="PTHR45740:SF2">
    <property type="entry name" value="POLY [ADP-RIBOSE] POLYMERASE"/>
    <property type="match status" value="1"/>
</dbReference>
<dbReference type="AlphaFoldDB" id="A0A6C0KLE6"/>
<dbReference type="GO" id="GO:1990404">
    <property type="term" value="F:NAD+-protein mono-ADP-ribosyltransferase activity"/>
    <property type="evidence" value="ECO:0007669"/>
    <property type="project" value="TreeGrafter"/>
</dbReference>
<dbReference type="InterPro" id="IPR012317">
    <property type="entry name" value="Poly(ADP-ribose)pol_cat_dom"/>
</dbReference>